<dbReference type="InterPro" id="IPR000835">
    <property type="entry name" value="HTH_MarR-typ"/>
</dbReference>
<reference evidence="2 3" key="1">
    <citation type="journal article" date="2019" name="Int. J. Syst. Evol. Microbiol.">
        <title>The Global Catalogue of Microorganisms (GCM) 10K type strain sequencing project: providing services to taxonomists for standard genome sequencing and annotation.</title>
        <authorList>
            <consortium name="The Broad Institute Genomics Platform"/>
            <consortium name="The Broad Institute Genome Sequencing Center for Infectious Disease"/>
            <person name="Wu L."/>
            <person name="Ma J."/>
        </authorList>
    </citation>
    <scope>NUCLEOTIDE SEQUENCE [LARGE SCALE GENOMIC DNA]</scope>
    <source>
        <strain evidence="2 3">JCM 16242</strain>
    </source>
</reference>
<dbReference type="SMART" id="SM00347">
    <property type="entry name" value="HTH_MARR"/>
    <property type="match status" value="1"/>
</dbReference>
<dbReference type="SUPFAM" id="SSF46785">
    <property type="entry name" value="Winged helix' DNA-binding domain"/>
    <property type="match status" value="1"/>
</dbReference>
<dbReference type="PANTHER" id="PTHR39515">
    <property type="entry name" value="CONSERVED PROTEIN"/>
    <property type="match status" value="1"/>
</dbReference>
<keyword evidence="3" id="KW-1185">Reference proteome</keyword>
<dbReference type="Gene3D" id="1.10.10.10">
    <property type="entry name" value="Winged helix-like DNA-binding domain superfamily/Winged helix DNA-binding domain"/>
    <property type="match status" value="1"/>
</dbReference>
<sequence>MTSQKTESRPSSDAMALAEELRRSIGTFVRAIRQKTATGRSAPSETLGLLEREGAMSVAALAQRRSVTHQSMRVVVAQLMATGLVDRNPDPGDGRSWLVSLSDAGRAQLLRDRDVRAARIGQLLDATLTAAEQKRLRASVDLLDRISAAAGD</sequence>
<dbReference type="Proteomes" id="UP001500657">
    <property type="component" value="Unassembled WGS sequence"/>
</dbReference>
<dbReference type="RefSeq" id="WP_343880366.1">
    <property type="nucleotide sequence ID" value="NZ_BAAAFO010000001.1"/>
</dbReference>
<dbReference type="InterPro" id="IPR036390">
    <property type="entry name" value="WH_DNA-bd_sf"/>
</dbReference>
<protein>
    <submittedName>
        <fullName evidence="2">Helix-turn-helix domain-containing protein</fullName>
    </submittedName>
</protein>
<name>A0ABN0UB08_9GAMM</name>
<gene>
    <name evidence="2" type="ORF">GCM10009126_07830</name>
</gene>
<proteinExistence type="predicted"/>
<dbReference type="Gene3D" id="1.10.287.100">
    <property type="match status" value="1"/>
</dbReference>
<accession>A0ABN0UB08</accession>
<evidence type="ECO:0000313" key="3">
    <source>
        <dbReference type="Proteomes" id="UP001500657"/>
    </source>
</evidence>
<dbReference type="Pfam" id="PF12802">
    <property type="entry name" value="MarR_2"/>
    <property type="match status" value="1"/>
</dbReference>
<organism evidence="2 3">
    <name type="scientific">Rhodanobacter caeni</name>
    <dbReference type="NCBI Taxonomy" id="657654"/>
    <lineage>
        <taxon>Bacteria</taxon>
        <taxon>Pseudomonadati</taxon>
        <taxon>Pseudomonadota</taxon>
        <taxon>Gammaproteobacteria</taxon>
        <taxon>Lysobacterales</taxon>
        <taxon>Rhodanobacteraceae</taxon>
        <taxon>Rhodanobacter</taxon>
    </lineage>
</organism>
<dbReference type="PANTHER" id="PTHR39515:SF2">
    <property type="entry name" value="HTH-TYPE TRANSCRIPTIONAL REGULATOR RV0880"/>
    <property type="match status" value="1"/>
</dbReference>
<dbReference type="InterPro" id="IPR036388">
    <property type="entry name" value="WH-like_DNA-bd_sf"/>
</dbReference>
<dbReference type="InterPro" id="IPR052526">
    <property type="entry name" value="HTH-type_Bedaq_tolerance"/>
</dbReference>
<evidence type="ECO:0000259" key="1">
    <source>
        <dbReference type="SMART" id="SM00347"/>
    </source>
</evidence>
<feature type="domain" description="HTH marR-type" evidence="1">
    <location>
        <begin position="33"/>
        <end position="133"/>
    </location>
</feature>
<evidence type="ECO:0000313" key="2">
    <source>
        <dbReference type="EMBL" id="GAA0244587.1"/>
    </source>
</evidence>
<comment type="caution">
    <text evidence="2">The sequence shown here is derived from an EMBL/GenBank/DDBJ whole genome shotgun (WGS) entry which is preliminary data.</text>
</comment>
<dbReference type="EMBL" id="BAAAFO010000001">
    <property type="protein sequence ID" value="GAA0244587.1"/>
    <property type="molecule type" value="Genomic_DNA"/>
</dbReference>